<gene>
    <name evidence="2" type="ORF">FB474_2002</name>
</gene>
<dbReference type="PANTHER" id="PTHR39441">
    <property type="entry name" value="DUF2252 DOMAIN-CONTAINING PROTEIN"/>
    <property type="match status" value="1"/>
</dbReference>
<dbReference type="RefSeq" id="WP_141788483.1">
    <property type="nucleotide sequence ID" value="NZ_BAAAKX010000002.1"/>
</dbReference>
<dbReference type="Pfam" id="PF10009">
    <property type="entry name" value="DUF2252"/>
    <property type="match status" value="1"/>
</dbReference>
<proteinExistence type="predicted"/>
<dbReference type="EMBL" id="VFOQ01000001">
    <property type="protein sequence ID" value="TQL60607.1"/>
    <property type="molecule type" value="Genomic_DNA"/>
</dbReference>
<name>A0A542ZJS8_9MICO</name>
<evidence type="ECO:0000313" key="2">
    <source>
        <dbReference type="EMBL" id="TQL60607.1"/>
    </source>
</evidence>
<organism evidence="2 3">
    <name type="scientific">Oryzihumus leptocrescens</name>
    <dbReference type="NCBI Taxonomy" id="297536"/>
    <lineage>
        <taxon>Bacteria</taxon>
        <taxon>Bacillati</taxon>
        <taxon>Actinomycetota</taxon>
        <taxon>Actinomycetes</taxon>
        <taxon>Micrococcales</taxon>
        <taxon>Intrasporangiaceae</taxon>
        <taxon>Oryzihumus</taxon>
    </lineage>
</organism>
<dbReference type="OrthoDB" id="1491115at2"/>
<dbReference type="PANTHER" id="PTHR39441:SF1">
    <property type="entry name" value="DUF2252 DOMAIN-CONTAINING PROTEIN"/>
    <property type="match status" value="1"/>
</dbReference>
<feature type="region of interest" description="Disordered" evidence="1">
    <location>
        <begin position="1"/>
        <end position="38"/>
    </location>
</feature>
<evidence type="ECO:0000256" key="1">
    <source>
        <dbReference type="SAM" id="MobiDB-lite"/>
    </source>
</evidence>
<reference evidence="2 3" key="1">
    <citation type="submission" date="2019-06" db="EMBL/GenBank/DDBJ databases">
        <title>Sequencing the genomes of 1000 actinobacteria strains.</title>
        <authorList>
            <person name="Klenk H.-P."/>
        </authorList>
    </citation>
    <scope>NUCLEOTIDE SEQUENCE [LARGE SCALE GENOMIC DNA]</scope>
    <source>
        <strain evidence="2 3">DSM 18082</strain>
    </source>
</reference>
<dbReference type="AlphaFoldDB" id="A0A542ZJS8"/>
<dbReference type="Proteomes" id="UP000319514">
    <property type="component" value="Unassembled WGS sequence"/>
</dbReference>
<accession>A0A542ZJS8</accession>
<keyword evidence="3" id="KW-1185">Reference proteome</keyword>
<evidence type="ECO:0000313" key="3">
    <source>
        <dbReference type="Proteomes" id="UP000319514"/>
    </source>
</evidence>
<dbReference type="InterPro" id="IPR018721">
    <property type="entry name" value="DUF2252"/>
</dbReference>
<comment type="caution">
    <text evidence="2">The sequence shown here is derived from an EMBL/GenBank/DDBJ whole genome shotgun (WGS) entry which is preliminary data.</text>
</comment>
<sequence length="452" mass="49999">MSLPTPAQRRASGRSLRSAVPRSSHAGWHPPDSRPDPVATLRATDAVRLSELLGLRYSRMSASPFTFLRGSASVMAADLATTAQSGLWVQACGDAHIGNFRLLGTPEREINLDINDFDETLPAPFEWDLKRLAASAVVVGRQNGFSPEVCSGAALAAARSYRLRMAEYARERPLEVWYSSIDSLTLQDVVRHAQIDAQQKRLAHRRINKARRKDNLRAFRRLTTTVDGTLRFRDDPPRLYHHPQDDDIVHRAMTSYRGTLPHHVQVLFDRFELVDYSVKVVGVGSVGTRCWAVLFDGGDARTPLVLQVKQAGRSVLEPHAKPAEQDHQGRRVVEGQRVIQAAGDIFLGWTSGAVEGVDYYVRQLWDMKGKVDTELMSGESLVLFAELCGWTLARAHARSGDPGAIHGYLGSGQGFDRAIARFAVDYADQTERDHERLCEAISRGDVPGADGS</sequence>
<protein>
    <submittedName>
        <fullName evidence="2">Uncharacterized protein (DUF2252 family)</fullName>
    </submittedName>
</protein>